<dbReference type="Proteomes" id="UP001583177">
    <property type="component" value="Unassembled WGS sequence"/>
</dbReference>
<proteinExistence type="predicted"/>
<evidence type="ECO:0000313" key="2">
    <source>
        <dbReference type="Proteomes" id="UP001583177"/>
    </source>
</evidence>
<protein>
    <recommendedName>
        <fullName evidence="3">F-box domain-containing protein</fullName>
    </recommendedName>
</protein>
<keyword evidence="2" id="KW-1185">Reference proteome</keyword>
<evidence type="ECO:0000313" key="1">
    <source>
        <dbReference type="EMBL" id="KAL1854475.1"/>
    </source>
</evidence>
<sequence length="468" mass="53976">MAPTLSTDPCFHPFPRLPLELKFAIIEEFLRSIPYSLEWTHNYREPSWNRSVRNFRIGGYATINRLWQFLVEKSTFYSLQLSDKDLNDFQRICVGDRIKAVSAIQLRICLDNCGPRHTGPWSSKCPIISENAQGTAANGNINTIIEIKRRVVFAEIFATAVFGHFFRILEGWHRDRGPICFSYDFFRGYPRLYPVSVPEGTHLRIDSSSFPEVTCIGSLTTPAKFKWGIEPRSMFRMLARLPNVKDCTIALDDELGSPEITERIREGHAIITSRPSKVKALWVESTAMWRRRTVPELYAPPSLQLSQAIFDLTLRLEELYLFHVVDVPHFLRRAWDVSPSTSQGLTTWPNLKIFCISGYLRESLPRKSTWDTQLFDPLTSALSRMPKLVRLDVELTHPFCFAGEGRIRWMDSMVYMEIPPRDAMSPRRDGMLMLNAVLPTKETLAEWQDIAQRQWGCRLREGPNGPFI</sequence>
<accession>A0ABR3W6R6</accession>
<comment type="caution">
    <text evidence="1">The sequence shown here is derived from an EMBL/GenBank/DDBJ whole genome shotgun (WGS) entry which is preliminary data.</text>
</comment>
<gene>
    <name evidence="1" type="ORF">Daus18300_011396</name>
</gene>
<name>A0ABR3W6R6_9PEZI</name>
<organism evidence="1 2">
    <name type="scientific">Diaporthe australafricana</name>
    <dbReference type="NCBI Taxonomy" id="127596"/>
    <lineage>
        <taxon>Eukaryota</taxon>
        <taxon>Fungi</taxon>
        <taxon>Dikarya</taxon>
        <taxon>Ascomycota</taxon>
        <taxon>Pezizomycotina</taxon>
        <taxon>Sordariomycetes</taxon>
        <taxon>Sordariomycetidae</taxon>
        <taxon>Diaporthales</taxon>
        <taxon>Diaporthaceae</taxon>
        <taxon>Diaporthe</taxon>
    </lineage>
</organism>
<reference evidence="1 2" key="1">
    <citation type="journal article" date="2024" name="IMA Fungus">
        <title>IMA Genome - F19 : A genome assembly and annotation guide to empower mycologists, including annotated draft genome sequences of Ceratocystis pirilliformis, Diaporthe australafricana, Fusarium ophioides, Paecilomyces lecythidis, and Sporothrix stenoceras.</title>
        <authorList>
            <person name="Aylward J."/>
            <person name="Wilson A.M."/>
            <person name="Visagie C.M."/>
            <person name="Spraker J."/>
            <person name="Barnes I."/>
            <person name="Buitendag C."/>
            <person name="Ceriani C."/>
            <person name="Del Mar Angel L."/>
            <person name="du Plessis D."/>
            <person name="Fuchs T."/>
            <person name="Gasser K."/>
            <person name="Kramer D."/>
            <person name="Li W."/>
            <person name="Munsamy K."/>
            <person name="Piso A."/>
            <person name="Price J.L."/>
            <person name="Sonnekus B."/>
            <person name="Thomas C."/>
            <person name="van der Nest A."/>
            <person name="van Dijk A."/>
            <person name="van Heerden A."/>
            <person name="van Vuuren N."/>
            <person name="Yilmaz N."/>
            <person name="Duong T.A."/>
            <person name="van der Merwe N.A."/>
            <person name="Wingfield M.J."/>
            <person name="Wingfield B.D."/>
        </authorList>
    </citation>
    <scope>NUCLEOTIDE SEQUENCE [LARGE SCALE GENOMIC DNA]</scope>
    <source>
        <strain evidence="1 2">CMW 18300</strain>
    </source>
</reference>
<dbReference type="EMBL" id="JAWRVE010000138">
    <property type="protein sequence ID" value="KAL1854475.1"/>
    <property type="molecule type" value="Genomic_DNA"/>
</dbReference>
<evidence type="ECO:0008006" key="3">
    <source>
        <dbReference type="Google" id="ProtNLM"/>
    </source>
</evidence>